<dbReference type="EC" id="2.7.1.6" evidence="11"/>
<dbReference type="GO" id="GO:0046872">
    <property type="term" value="F:metal ion binding"/>
    <property type="evidence" value="ECO:0007669"/>
    <property type="project" value="UniProtKB-KW"/>
</dbReference>
<keyword evidence="16" id="KW-1185">Reference proteome</keyword>
<keyword evidence="3" id="KW-0808">Transferase</keyword>
<reference evidence="16" key="1">
    <citation type="submission" date="2016-10" db="EMBL/GenBank/DDBJ databases">
        <authorList>
            <person name="Varghese N."/>
            <person name="Submissions S."/>
        </authorList>
    </citation>
    <scope>NUCLEOTIDE SEQUENCE [LARGE SCALE GENOMIC DNA]</scope>
    <source>
        <strain evidence="16">DSM 24536</strain>
    </source>
</reference>
<keyword evidence="7" id="KW-0067">ATP-binding</keyword>
<dbReference type="SUPFAM" id="SSF54211">
    <property type="entry name" value="Ribosomal protein S5 domain 2-like"/>
    <property type="match status" value="1"/>
</dbReference>
<evidence type="ECO:0000256" key="2">
    <source>
        <dbReference type="ARBA" id="ARBA00022490"/>
    </source>
</evidence>
<feature type="domain" description="GHMP kinase C-terminal" evidence="13">
    <location>
        <begin position="289"/>
        <end position="367"/>
    </location>
</feature>
<gene>
    <name evidence="15" type="ORF">SAMN05421813_1443</name>
</gene>
<evidence type="ECO:0000256" key="4">
    <source>
        <dbReference type="ARBA" id="ARBA00022723"/>
    </source>
</evidence>
<evidence type="ECO:0000256" key="8">
    <source>
        <dbReference type="ARBA" id="ARBA00022842"/>
    </source>
</evidence>
<comment type="similarity">
    <text evidence="1">Belongs to the GHMP kinase family. GalK subfamily.</text>
</comment>
<evidence type="ECO:0000313" key="15">
    <source>
        <dbReference type="EMBL" id="SDN12061.1"/>
    </source>
</evidence>
<evidence type="ECO:0000313" key="16">
    <source>
        <dbReference type="Proteomes" id="UP000199226"/>
    </source>
</evidence>
<evidence type="ECO:0000256" key="3">
    <source>
        <dbReference type="ARBA" id="ARBA00022679"/>
    </source>
</evidence>
<dbReference type="InterPro" id="IPR013750">
    <property type="entry name" value="GHMP_kinase_C_dom"/>
</dbReference>
<dbReference type="RefSeq" id="WP_090707134.1">
    <property type="nucleotide sequence ID" value="NZ_FNHH01000044.1"/>
</dbReference>
<dbReference type="STRING" id="990371.SAMN05421813_1443"/>
<dbReference type="PRINTS" id="PR00959">
    <property type="entry name" value="MEVGALKINASE"/>
</dbReference>
<dbReference type="InterPro" id="IPR000705">
    <property type="entry name" value="Galactokinase"/>
</dbReference>
<keyword evidence="2" id="KW-0963">Cytoplasm</keyword>
<dbReference type="InterPro" id="IPR036554">
    <property type="entry name" value="GHMP_kinase_C_sf"/>
</dbReference>
<dbReference type="FunFam" id="3.30.70.890:FF:000001">
    <property type="entry name" value="Galactokinase"/>
    <property type="match status" value="1"/>
</dbReference>
<dbReference type="Gene3D" id="3.30.70.890">
    <property type="entry name" value="GHMP kinase, C-terminal domain"/>
    <property type="match status" value="1"/>
</dbReference>
<evidence type="ECO:0000256" key="7">
    <source>
        <dbReference type="ARBA" id="ARBA00022840"/>
    </source>
</evidence>
<evidence type="ECO:0000259" key="14">
    <source>
        <dbReference type="Pfam" id="PF10509"/>
    </source>
</evidence>
<dbReference type="InterPro" id="IPR019539">
    <property type="entry name" value="GalKase_N"/>
</dbReference>
<proteinExistence type="inferred from homology"/>
<dbReference type="Pfam" id="PF10509">
    <property type="entry name" value="GalKase_gal_bdg"/>
    <property type="match status" value="1"/>
</dbReference>
<organism evidence="15 16">
    <name type="scientific">Daejeonella rubra</name>
    <dbReference type="NCBI Taxonomy" id="990371"/>
    <lineage>
        <taxon>Bacteria</taxon>
        <taxon>Pseudomonadati</taxon>
        <taxon>Bacteroidota</taxon>
        <taxon>Sphingobacteriia</taxon>
        <taxon>Sphingobacteriales</taxon>
        <taxon>Sphingobacteriaceae</taxon>
        <taxon>Daejeonella</taxon>
    </lineage>
</organism>
<dbReference type="FunFam" id="3.30.230.10:FF:000017">
    <property type="entry name" value="Galactokinase"/>
    <property type="match status" value="1"/>
</dbReference>
<evidence type="ECO:0000256" key="6">
    <source>
        <dbReference type="ARBA" id="ARBA00022777"/>
    </source>
</evidence>
<keyword evidence="9" id="KW-0299">Galactose metabolism</keyword>
<dbReference type="Proteomes" id="UP000199226">
    <property type="component" value="Unassembled WGS sequence"/>
</dbReference>
<feature type="domain" description="GHMP kinase N-terminal" evidence="12">
    <location>
        <begin position="96"/>
        <end position="183"/>
    </location>
</feature>
<dbReference type="GO" id="GO:0004335">
    <property type="term" value="F:galactokinase activity"/>
    <property type="evidence" value="ECO:0007669"/>
    <property type="project" value="UniProtKB-UniRule"/>
</dbReference>
<dbReference type="NCBIfam" id="TIGR00131">
    <property type="entry name" value="gal_kin"/>
    <property type="match status" value="1"/>
</dbReference>
<dbReference type="Gene3D" id="3.30.230.10">
    <property type="match status" value="1"/>
</dbReference>
<dbReference type="InterPro" id="IPR014721">
    <property type="entry name" value="Ribsml_uS5_D2-typ_fold_subgr"/>
</dbReference>
<evidence type="ECO:0000256" key="11">
    <source>
        <dbReference type="NCBIfam" id="TIGR00131"/>
    </source>
</evidence>
<sequence>MTHNISDYPTIIREKFQQLFAQEALIIRSPGRINLIGEHTDYNMGFVLPAAINKAIYLGIHPREDRLISLYSLDYQYDYQTNLDSIKRSGKLWPDYLLGVVEQIQKSHSLDHGFNIVFGGDIPPGAGLSSSAALECATAYALNTIFNLNYEKMALVRLAQAAENEFVGVKCGIMDQFASMFGKKGQLIRLDCRSLEYAFVPFHANNIKIVLLDTRVKHSLASSAYNERREQCEAGVKLIQAVHPDVLSLRDATEEMLLELVKPVSEIVYTRCTFIVAEIQRLLNACNDLENKDMQTFGKRMFETHAGLKDLYEVSCNELDLLVDLVKNDPDVIGARMMGGGFGGCTINLVKTEAVDALIKKVGDAYRDQTGTEMLAYVVEIEDGTGSIVC</sequence>
<dbReference type="PROSITE" id="PS00106">
    <property type="entry name" value="GALACTOKINASE"/>
    <property type="match status" value="1"/>
</dbReference>
<dbReference type="Pfam" id="PF08544">
    <property type="entry name" value="GHMP_kinases_C"/>
    <property type="match status" value="1"/>
</dbReference>
<dbReference type="GO" id="GO:0005829">
    <property type="term" value="C:cytosol"/>
    <property type="evidence" value="ECO:0007669"/>
    <property type="project" value="TreeGrafter"/>
</dbReference>
<dbReference type="GO" id="GO:0005524">
    <property type="term" value="F:ATP binding"/>
    <property type="evidence" value="ECO:0007669"/>
    <property type="project" value="UniProtKB-UniRule"/>
</dbReference>
<dbReference type="SUPFAM" id="SSF55060">
    <property type="entry name" value="GHMP Kinase, C-terminal domain"/>
    <property type="match status" value="1"/>
</dbReference>
<keyword evidence="6 15" id="KW-0418">Kinase</keyword>
<dbReference type="PANTHER" id="PTHR10457:SF7">
    <property type="entry name" value="GALACTOKINASE-RELATED"/>
    <property type="match status" value="1"/>
</dbReference>
<dbReference type="EMBL" id="FNHH01000044">
    <property type="protein sequence ID" value="SDN12061.1"/>
    <property type="molecule type" value="Genomic_DNA"/>
</dbReference>
<dbReference type="PROSITE" id="PS00627">
    <property type="entry name" value="GHMP_KINASES_ATP"/>
    <property type="match status" value="1"/>
</dbReference>
<dbReference type="PRINTS" id="PR00473">
    <property type="entry name" value="GALCTOKINASE"/>
</dbReference>
<evidence type="ECO:0000259" key="12">
    <source>
        <dbReference type="Pfam" id="PF00288"/>
    </source>
</evidence>
<evidence type="ECO:0000259" key="13">
    <source>
        <dbReference type="Pfam" id="PF08544"/>
    </source>
</evidence>
<evidence type="ECO:0000256" key="1">
    <source>
        <dbReference type="ARBA" id="ARBA00006566"/>
    </source>
</evidence>
<evidence type="ECO:0000256" key="5">
    <source>
        <dbReference type="ARBA" id="ARBA00022741"/>
    </source>
</evidence>
<dbReference type="PIRSF" id="PIRSF000530">
    <property type="entry name" value="Galactokinase"/>
    <property type="match status" value="1"/>
</dbReference>
<keyword evidence="4" id="KW-0479">Metal-binding</keyword>
<dbReference type="AlphaFoldDB" id="A0A1G9YU51"/>
<accession>A0A1G9YU51</accession>
<dbReference type="InterPro" id="IPR019741">
    <property type="entry name" value="Galactokinase_CS"/>
</dbReference>
<protein>
    <recommendedName>
        <fullName evidence="11">Galactokinase</fullName>
        <ecNumber evidence="11">2.7.1.6</ecNumber>
    </recommendedName>
</protein>
<dbReference type="InterPro" id="IPR020568">
    <property type="entry name" value="Ribosomal_Su5_D2-typ_SF"/>
</dbReference>
<dbReference type="InterPro" id="IPR006206">
    <property type="entry name" value="Mevalonate/galactokinase"/>
</dbReference>
<dbReference type="OrthoDB" id="250531at2"/>
<dbReference type="Pfam" id="PF00288">
    <property type="entry name" value="GHMP_kinases_N"/>
    <property type="match status" value="1"/>
</dbReference>
<feature type="domain" description="Galactokinase N-terminal" evidence="14">
    <location>
        <begin position="14"/>
        <end position="60"/>
    </location>
</feature>
<dbReference type="InterPro" id="IPR006204">
    <property type="entry name" value="GHMP_kinase_N_dom"/>
</dbReference>
<keyword evidence="10" id="KW-0119">Carbohydrate metabolism</keyword>
<evidence type="ECO:0000256" key="10">
    <source>
        <dbReference type="ARBA" id="ARBA00023277"/>
    </source>
</evidence>
<keyword evidence="5" id="KW-0547">Nucleotide-binding</keyword>
<dbReference type="NCBIfam" id="NF003705">
    <property type="entry name" value="PRK05322.1"/>
    <property type="match status" value="1"/>
</dbReference>
<name>A0A1G9YU51_9SPHI</name>
<dbReference type="PANTHER" id="PTHR10457">
    <property type="entry name" value="MEVALONATE KINASE/GALACTOKINASE"/>
    <property type="match status" value="1"/>
</dbReference>
<keyword evidence="8" id="KW-0460">Magnesium</keyword>
<evidence type="ECO:0000256" key="9">
    <source>
        <dbReference type="ARBA" id="ARBA00023144"/>
    </source>
</evidence>
<dbReference type="InterPro" id="IPR006203">
    <property type="entry name" value="GHMP_knse_ATP-bd_CS"/>
</dbReference>
<dbReference type="GO" id="GO:0006012">
    <property type="term" value="P:galactose metabolic process"/>
    <property type="evidence" value="ECO:0007669"/>
    <property type="project" value="UniProtKB-UniRule"/>
</dbReference>